<dbReference type="InterPro" id="IPR029032">
    <property type="entry name" value="AhpD-like"/>
</dbReference>
<dbReference type="AlphaFoldDB" id="A0A261SMS8"/>
<evidence type="ECO:0000313" key="2">
    <source>
        <dbReference type="EMBL" id="OZI38070.1"/>
    </source>
</evidence>
<gene>
    <name evidence="2" type="ORF">CAL29_06915</name>
</gene>
<dbReference type="Proteomes" id="UP000216020">
    <property type="component" value="Unassembled WGS sequence"/>
</dbReference>
<dbReference type="OrthoDB" id="9793083at2"/>
<dbReference type="SUPFAM" id="SSF69118">
    <property type="entry name" value="AhpD-like"/>
    <property type="match status" value="1"/>
</dbReference>
<feature type="domain" description="Carboxymuconolactone decarboxylase-like" evidence="1">
    <location>
        <begin position="37"/>
        <end position="117"/>
    </location>
</feature>
<dbReference type="Pfam" id="PF02627">
    <property type="entry name" value="CMD"/>
    <property type="match status" value="1"/>
</dbReference>
<proteinExistence type="predicted"/>
<dbReference type="InterPro" id="IPR052512">
    <property type="entry name" value="4CMD/NDH-1_regulator"/>
</dbReference>
<sequence>MKSRIETGREILGATLGETYYQRRVDSTNSFNGPLRRLTDEYCFGEVWGDPALPPKLRSMLVVALLASMGRTHELRTHLGGALNNGCNVEELRAVLLQVAIYCGIPAGVEGTRIAEEVLRERGLLA</sequence>
<evidence type="ECO:0000313" key="3">
    <source>
        <dbReference type="Proteomes" id="UP000216020"/>
    </source>
</evidence>
<accession>A0A261SMS8</accession>
<dbReference type="EMBL" id="NEVM01000001">
    <property type="protein sequence ID" value="OZI38070.1"/>
    <property type="molecule type" value="Genomic_DNA"/>
</dbReference>
<comment type="caution">
    <text evidence="2">The sequence shown here is derived from an EMBL/GenBank/DDBJ whole genome shotgun (WGS) entry which is preliminary data.</text>
</comment>
<name>A0A261SMS8_9BORD</name>
<dbReference type="PANTHER" id="PTHR33570:SF2">
    <property type="entry name" value="CARBOXYMUCONOLACTONE DECARBOXYLASE-LIKE DOMAIN-CONTAINING PROTEIN"/>
    <property type="match status" value="1"/>
</dbReference>
<keyword evidence="3" id="KW-1185">Reference proteome</keyword>
<dbReference type="PANTHER" id="PTHR33570">
    <property type="entry name" value="4-CARBOXYMUCONOLACTONE DECARBOXYLASE FAMILY PROTEIN"/>
    <property type="match status" value="1"/>
</dbReference>
<reference evidence="3" key="1">
    <citation type="submission" date="2017-05" db="EMBL/GenBank/DDBJ databases">
        <title>Complete and WGS of Bordetella genogroups.</title>
        <authorList>
            <person name="Spilker T."/>
            <person name="Lipuma J."/>
        </authorList>
    </citation>
    <scope>NUCLEOTIDE SEQUENCE [LARGE SCALE GENOMIC DNA]</scope>
    <source>
        <strain evidence="3">AU16122</strain>
    </source>
</reference>
<organism evidence="2 3">
    <name type="scientific">Bordetella genomosp. 10</name>
    <dbReference type="NCBI Taxonomy" id="1416804"/>
    <lineage>
        <taxon>Bacteria</taxon>
        <taxon>Pseudomonadati</taxon>
        <taxon>Pseudomonadota</taxon>
        <taxon>Betaproteobacteria</taxon>
        <taxon>Burkholderiales</taxon>
        <taxon>Alcaligenaceae</taxon>
        <taxon>Bordetella</taxon>
    </lineage>
</organism>
<dbReference type="GO" id="GO:0051920">
    <property type="term" value="F:peroxiredoxin activity"/>
    <property type="evidence" value="ECO:0007669"/>
    <property type="project" value="InterPro"/>
</dbReference>
<dbReference type="RefSeq" id="WP_094852169.1">
    <property type="nucleotide sequence ID" value="NZ_NEVM01000001.1"/>
</dbReference>
<dbReference type="Gene3D" id="1.20.1290.10">
    <property type="entry name" value="AhpD-like"/>
    <property type="match status" value="1"/>
</dbReference>
<protein>
    <submittedName>
        <fullName evidence="2">4-carboxymuconolactone decarboxylase</fullName>
    </submittedName>
</protein>
<dbReference type="InterPro" id="IPR003779">
    <property type="entry name" value="CMD-like"/>
</dbReference>
<evidence type="ECO:0000259" key="1">
    <source>
        <dbReference type="Pfam" id="PF02627"/>
    </source>
</evidence>